<sequence length="362" mass="41561">MEDKLSGNLAQGTLSHLSLLVEHSHSLKEAQSRAVTTIKRNRRLAELEQKLNSLKQKRQHLLNNKRKFCIHKDNEYRLTSLKSKLMDRFASQAYKKLKKVNVERVNEDDVKGNLMAIIAKKTSGSIRHRKLINIHNAYRLSGVSLFSIQETSTNSCAPDMLGVRWDASHRGSYMDRFYIIFRVVSKAQSSDGKLIGSNKNKEKQKTRDGMGKKFIIYRHSLPHFVPVKELWKESDFRTYVKLIGTYLNAFVARREQVAELSSKYACDELALRENINSNSSMTTSNVSASEAKDTILITGKFLKNIRSIRMSYASLVDVVPSRVTVKLKNPKEEMEVQLNKETTMQLTLLELIEECIELYNRT</sequence>
<protein>
    <recommendedName>
        <fullName evidence="10">Centromere protein O</fullName>
    </recommendedName>
</protein>
<keyword evidence="7" id="KW-0175">Coiled coil</keyword>
<keyword evidence="4" id="KW-0158">Chromosome</keyword>
<evidence type="ECO:0000256" key="1">
    <source>
        <dbReference type="ARBA" id="ARBA00004123"/>
    </source>
</evidence>
<comment type="similarity">
    <text evidence="3">Belongs to the CENP-O/MCM21 family.</text>
</comment>
<dbReference type="Pfam" id="PF09496">
    <property type="entry name" value="CENP-O"/>
    <property type="match status" value="1"/>
</dbReference>
<feature type="coiled-coil region" evidence="7">
    <location>
        <begin position="37"/>
        <end position="64"/>
    </location>
</feature>
<evidence type="ECO:0000256" key="2">
    <source>
        <dbReference type="ARBA" id="ARBA00004584"/>
    </source>
</evidence>
<evidence type="ECO:0000256" key="6">
    <source>
        <dbReference type="ARBA" id="ARBA00023328"/>
    </source>
</evidence>
<accession>A0A6S8DW37</accession>
<dbReference type="EMBL" id="HBIN01015806">
    <property type="protein sequence ID" value="CAE0441874.1"/>
    <property type="molecule type" value="Transcribed_RNA"/>
</dbReference>
<dbReference type="InterPro" id="IPR018464">
    <property type="entry name" value="CENP-O"/>
</dbReference>
<dbReference type="EMBL" id="HBIN01015807">
    <property type="protein sequence ID" value="CAE0441875.1"/>
    <property type="molecule type" value="Transcribed_RNA"/>
</dbReference>
<evidence type="ECO:0000256" key="5">
    <source>
        <dbReference type="ARBA" id="ARBA00023242"/>
    </source>
</evidence>
<evidence type="ECO:0000256" key="7">
    <source>
        <dbReference type="SAM" id="Coils"/>
    </source>
</evidence>
<dbReference type="PANTHER" id="PTHR14582">
    <property type="entry name" value="INNER KINETOCHORE SUBUNIT MAL2"/>
    <property type="match status" value="1"/>
</dbReference>
<name>A0A6S8DW37_9STRA</name>
<evidence type="ECO:0000313" key="8">
    <source>
        <dbReference type="EMBL" id="CAE0441874.1"/>
    </source>
</evidence>
<dbReference type="AlphaFoldDB" id="A0A6S8DW37"/>
<dbReference type="GO" id="GO:0031511">
    <property type="term" value="C:Mis6-Sim4 complex"/>
    <property type="evidence" value="ECO:0007669"/>
    <property type="project" value="TreeGrafter"/>
</dbReference>
<proteinExistence type="inferred from homology"/>
<keyword evidence="6" id="KW-0137">Centromere</keyword>
<dbReference type="PANTHER" id="PTHR14582:SF1">
    <property type="entry name" value="CENTROMERE PROTEIN O"/>
    <property type="match status" value="1"/>
</dbReference>
<keyword evidence="5" id="KW-0539">Nucleus</keyword>
<comment type="subcellular location">
    <subcellularLocation>
        <location evidence="2">Chromosome</location>
        <location evidence="2">Centromere</location>
    </subcellularLocation>
    <subcellularLocation>
        <location evidence="1">Nucleus</location>
    </subcellularLocation>
</comment>
<reference evidence="9" key="1">
    <citation type="submission" date="2021-01" db="EMBL/GenBank/DDBJ databases">
        <authorList>
            <person name="Corre E."/>
            <person name="Pelletier E."/>
            <person name="Niang G."/>
            <person name="Scheremetjew M."/>
            <person name="Finn R."/>
            <person name="Kale V."/>
            <person name="Holt S."/>
            <person name="Cochrane G."/>
            <person name="Meng A."/>
            <person name="Brown T."/>
            <person name="Cohen L."/>
        </authorList>
    </citation>
    <scope>NUCLEOTIDE SEQUENCE</scope>
    <source>
        <strain evidence="9">GSBS06</strain>
    </source>
</reference>
<organism evidence="9">
    <name type="scientific">Aplanochytrium stocchinoi</name>
    <dbReference type="NCBI Taxonomy" id="215587"/>
    <lineage>
        <taxon>Eukaryota</taxon>
        <taxon>Sar</taxon>
        <taxon>Stramenopiles</taxon>
        <taxon>Bigyra</taxon>
        <taxon>Labyrinthulomycetes</taxon>
        <taxon>Thraustochytrida</taxon>
        <taxon>Thraustochytriidae</taxon>
        <taxon>Aplanochytrium</taxon>
    </lineage>
</organism>
<evidence type="ECO:0000313" key="9">
    <source>
        <dbReference type="EMBL" id="CAE0441875.1"/>
    </source>
</evidence>
<evidence type="ECO:0008006" key="10">
    <source>
        <dbReference type="Google" id="ProtNLM"/>
    </source>
</evidence>
<evidence type="ECO:0000256" key="3">
    <source>
        <dbReference type="ARBA" id="ARBA00007321"/>
    </source>
</evidence>
<gene>
    <name evidence="8" type="ORF">ASTO00021_LOCUS11991</name>
    <name evidence="9" type="ORF">ASTO00021_LOCUS11992</name>
</gene>
<evidence type="ECO:0000256" key="4">
    <source>
        <dbReference type="ARBA" id="ARBA00022454"/>
    </source>
</evidence>
<dbReference type="GO" id="GO:0005634">
    <property type="term" value="C:nucleus"/>
    <property type="evidence" value="ECO:0007669"/>
    <property type="project" value="UniProtKB-SubCell"/>
</dbReference>